<organism evidence="2 3">
    <name type="scientific">Phanerochaete sordida</name>
    <dbReference type="NCBI Taxonomy" id="48140"/>
    <lineage>
        <taxon>Eukaryota</taxon>
        <taxon>Fungi</taxon>
        <taxon>Dikarya</taxon>
        <taxon>Basidiomycota</taxon>
        <taxon>Agaricomycotina</taxon>
        <taxon>Agaricomycetes</taxon>
        <taxon>Polyporales</taxon>
        <taxon>Phanerochaetaceae</taxon>
        <taxon>Phanerochaete</taxon>
    </lineage>
</organism>
<evidence type="ECO:0000256" key="1">
    <source>
        <dbReference type="SAM" id="MobiDB-lite"/>
    </source>
</evidence>
<feature type="region of interest" description="Disordered" evidence="1">
    <location>
        <begin position="1"/>
        <end position="43"/>
    </location>
</feature>
<evidence type="ECO:0000313" key="3">
    <source>
        <dbReference type="Proteomes" id="UP000703269"/>
    </source>
</evidence>
<dbReference type="AlphaFoldDB" id="A0A9P3FYS3"/>
<gene>
    <name evidence="2" type="ORF">PsYK624_011130</name>
</gene>
<comment type="caution">
    <text evidence="2">The sequence shown here is derived from an EMBL/GenBank/DDBJ whole genome shotgun (WGS) entry which is preliminary data.</text>
</comment>
<dbReference type="Proteomes" id="UP000703269">
    <property type="component" value="Unassembled WGS sequence"/>
</dbReference>
<evidence type="ECO:0000313" key="2">
    <source>
        <dbReference type="EMBL" id="GJE85036.1"/>
    </source>
</evidence>
<keyword evidence="3" id="KW-1185">Reference proteome</keyword>
<reference evidence="2 3" key="1">
    <citation type="submission" date="2021-08" db="EMBL/GenBank/DDBJ databases">
        <title>Draft Genome Sequence of Phanerochaete sordida strain YK-624.</title>
        <authorList>
            <person name="Mori T."/>
            <person name="Dohra H."/>
            <person name="Suzuki T."/>
            <person name="Kawagishi H."/>
            <person name="Hirai H."/>
        </authorList>
    </citation>
    <scope>NUCLEOTIDE SEQUENCE [LARGE SCALE GENOMIC DNA]</scope>
    <source>
        <strain evidence="2 3">YK-624</strain>
    </source>
</reference>
<sequence length="124" mass="14126">MSPLKPPNPLMIIGDEGARSQSRRLRTNATQKRSDARQKPWTRGRISQCHDISVLIFVQPPSRGARDGAQLFVVEALQLYSAEVRLRKNCLKRGRNGRHRHAGRYSYLDTSTKILYGNDHMALD</sequence>
<protein>
    <submittedName>
        <fullName evidence="2">Uncharacterized protein</fullName>
    </submittedName>
</protein>
<name>A0A9P3FYS3_9APHY</name>
<proteinExistence type="predicted"/>
<accession>A0A9P3FYS3</accession>
<dbReference type="EMBL" id="BPQB01000002">
    <property type="protein sequence ID" value="GJE85036.1"/>
    <property type="molecule type" value="Genomic_DNA"/>
</dbReference>